<keyword evidence="3" id="KW-1185">Reference proteome</keyword>
<proteinExistence type="predicted"/>
<gene>
    <name evidence="2" type="ORF">MD483_04900</name>
</gene>
<evidence type="ECO:0000313" key="2">
    <source>
        <dbReference type="EMBL" id="MCW8333163.1"/>
    </source>
</evidence>
<keyword evidence="1" id="KW-0732">Signal</keyword>
<dbReference type="EMBL" id="JAKRRX010000017">
    <property type="protein sequence ID" value="MCW8333163.1"/>
    <property type="molecule type" value="Genomic_DNA"/>
</dbReference>
<dbReference type="Proteomes" id="UP001155586">
    <property type="component" value="Unassembled WGS sequence"/>
</dbReference>
<name>A0A9X3HQA5_9VIBR</name>
<evidence type="ECO:0000256" key="1">
    <source>
        <dbReference type="SAM" id="SignalP"/>
    </source>
</evidence>
<accession>A0A9X3HQA5</accession>
<sequence length="117" mass="13059">MKTLMLMSAMLLTACAHSPLPLTAESSGWEAFGKQQALDGQLKISQQSLEKRADVSVWNPDLYSAYSVGYEMGKQEYCSQSAYILGVKQERYLGICDDINIFFQQDYVSGRHSTASM</sequence>
<protein>
    <submittedName>
        <fullName evidence="2">DUF2799 domain-containing protein</fullName>
    </submittedName>
</protein>
<dbReference type="Pfam" id="PF10973">
    <property type="entry name" value="DUF2799"/>
    <property type="match status" value="1"/>
</dbReference>
<evidence type="ECO:0000313" key="3">
    <source>
        <dbReference type="Proteomes" id="UP001155586"/>
    </source>
</evidence>
<reference evidence="2" key="1">
    <citation type="submission" date="2022-02" db="EMBL/GenBank/DDBJ databases">
        <title>Vibrio sp. nov., a new bacterium isolated from Bohai sea, China.</title>
        <authorList>
            <person name="Yuan Y."/>
        </authorList>
    </citation>
    <scope>NUCLEOTIDE SEQUENCE</scope>
    <source>
        <strain evidence="2">DBSS07</strain>
    </source>
</reference>
<dbReference type="InterPro" id="IPR021242">
    <property type="entry name" value="DUF2799"/>
</dbReference>
<dbReference type="PROSITE" id="PS51257">
    <property type="entry name" value="PROKAR_LIPOPROTEIN"/>
    <property type="match status" value="1"/>
</dbReference>
<comment type="caution">
    <text evidence="2">The sequence shown here is derived from an EMBL/GenBank/DDBJ whole genome shotgun (WGS) entry which is preliminary data.</text>
</comment>
<dbReference type="AlphaFoldDB" id="A0A9X3HQA5"/>
<feature type="signal peptide" evidence="1">
    <location>
        <begin position="1"/>
        <end position="24"/>
    </location>
</feature>
<feature type="chain" id="PRO_5040805279" evidence="1">
    <location>
        <begin position="25"/>
        <end position="117"/>
    </location>
</feature>
<organism evidence="2 3">
    <name type="scientific">Vibrio paucivorans</name>
    <dbReference type="NCBI Taxonomy" id="2829489"/>
    <lineage>
        <taxon>Bacteria</taxon>
        <taxon>Pseudomonadati</taxon>
        <taxon>Pseudomonadota</taxon>
        <taxon>Gammaproteobacteria</taxon>
        <taxon>Vibrionales</taxon>
        <taxon>Vibrionaceae</taxon>
        <taxon>Vibrio</taxon>
    </lineage>
</organism>
<dbReference type="RefSeq" id="WP_265686817.1">
    <property type="nucleotide sequence ID" value="NZ_JAKRRX010000017.1"/>
</dbReference>